<keyword evidence="3" id="KW-1185">Reference proteome</keyword>
<proteinExistence type="predicted"/>
<evidence type="ECO:0000313" key="3">
    <source>
        <dbReference type="Proteomes" id="UP001187192"/>
    </source>
</evidence>
<dbReference type="Gramene" id="FCD_00034220-RA">
    <property type="protein sequence ID" value="FCD_00034220-RA:cds"/>
    <property type="gene ID" value="FCD_00034220"/>
</dbReference>
<organism evidence="2 3">
    <name type="scientific">Ficus carica</name>
    <name type="common">Common fig</name>
    <dbReference type="NCBI Taxonomy" id="3494"/>
    <lineage>
        <taxon>Eukaryota</taxon>
        <taxon>Viridiplantae</taxon>
        <taxon>Streptophyta</taxon>
        <taxon>Embryophyta</taxon>
        <taxon>Tracheophyta</taxon>
        <taxon>Spermatophyta</taxon>
        <taxon>Magnoliopsida</taxon>
        <taxon>eudicotyledons</taxon>
        <taxon>Gunneridae</taxon>
        <taxon>Pentapetalae</taxon>
        <taxon>rosids</taxon>
        <taxon>fabids</taxon>
        <taxon>Rosales</taxon>
        <taxon>Moraceae</taxon>
        <taxon>Ficeae</taxon>
        <taxon>Ficus</taxon>
    </lineage>
</organism>
<dbReference type="EMBL" id="BTGU01000028">
    <property type="protein sequence ID" value="GMN48441.1"/>
    <property type="molecule type" value="Genomic_DNA"/>
</dbReference>
<accession>A0AA88AUL9</accession>
<evidence type="ECO:0000313" key="2">
    <source>
        <dbReference type="EMBL" id="GMN48441.1"/>
    </source>
</evidence>
<name>A0AA88AUL9_FICCA</name>
<gene>
    <name evidence="2" type="ORF">TIFTF001_017617</name>
</gene>
<feature type="compositionally biased region" description="Acidic residues" evidence="1">
    <location>
        <begin position="32"/>
        <end position="41"/>
    </location>
</feature>
<sequence>MDSLRRSPSNSQQHATTAKPYLMKTAPLSSFTDDDDGDDAPDNISRSLRRFARQRCPSPDLDGSPQIRSSKITLISDTRYDPVPPGALGDDCIISGNVVMASEREDVIFPAAEEAPPSKQFPKDHSHQLEEDLTCHLINQHPDEIASYSTTTQEDITGLQSSAFQDSQDPHAFSYLSTSQEPNSDTWKS</sequence>
<dbReference type="Proteomes" id="UP001187192">
    <property type="component" value="Unassembled WGS sequence"/>
</dbReference>
<feature type="compositionally biased region" description="Polar residues" evidence="1">
    <location>
        <begin position="175"/>
        <end position="189"/>
    </location>
</feature>
<feature type="region of interest" description="Disordered" evidence="1">
    <location>
        <begin position="1"/>
        <end position="81"/>
    </location>
</feature>
<comment type="caution">
    <text evidence="2">The sequence shown here is derived from an EMBL/GenBank/DDBJ whole genome shotgun (WGS) entry which is preliminary data.</text>
</comment>
<feature type="compositionally biased region" description="Polar residues" evidence="1">
    <location>
        <begin position="66"/>
        <end position="76"/>
    </location>
</feature>
<reference evidence="2" key="1">
    <citation type="submission" date="2023-07" db="EMBL/GenBank/DDBJ databases">
        <title>draft genome sequence of fig (Ficus carica).</title>
        <authorList>
            <person name="Takahashi T."/>
            <person name="Nishimura K."/>
        </authorList>
    </citation>
    <scope>NUCLEOTIDE SEQUENCE</scope>
</reference>
<feature type="compositionally biased region" description="Polar residues" evidence="1">
    <location>
        <begin position="1"/>
        <end position="16"/>
    </location>
</feature>
<feature type="region of interest" description="Disordered" evidence="1">
    <location>
        <begin position="167"/>
        <end position="189"/>
    </location>
</feature>
<protein>
    <submittedName>
        <fullName evidence="2">Uncharacterized protein</fullName>
    </submittedName>
</protein>
<evidence type="ECO:0000256" key="1">
    <source>
        <dbReference type="SAM" id="MobiDB-lite"/>
    </source>
</evidence>
<dbReference type="AlphaFoldDB" id="A0AA88AUL9"/>